<proteinExistence type="predicted"/>
<comment type="caution">
    <text evidence="2">The sequence shown here is derived from an EMBL/GenBank/DDBJ whole genome shotgun (WGS) entry which is preliminary data.</text>
</comment>
<dbReference type="EMBL" id="BMOB01000003">
    <property type="protein sequence ID" value="GGI82038.1"/>
    <property type="molecule type" value="Genomic_DNA"/>
</dbReference>
<dbReference type="OrthoDB" id="9775208at2"/>
<evidence type="ECO:0000313" key="3">
    <source>
        <dbReference type="Proteomes" id="UP000630149"/>
    </source>
</evidence>
<keyword evidence="3" id="KW-1185">Reference proteome</keyword>
<sequence>MPDNNKFLWLEGIFNEATVRRFKSISPASNFWQTGFVQALCKLDNQVNILGFPYERVWPFGKFLVRNRQAELQNNFVGEVVGYINLPFIKVELQYQNLKKRAKKILTIDKEWPDYLIVFSCLEKSTDETPAIRLAKKIRESLGIPWICIIADGAVPPGADGYVILPWSVYNNSNFSVPTLHLDGGISDELYTTYNQALSNKAPTQNKVLMYMGSLMEHSGALQLAQAFQKINDSEAKLCICGRGNNKELTQIAQQDKRILLKGFVEENQLNKLAHEAYAFINPRPLSFQPNQFNYPSKLLHYLSYGKPVISTLTAGVSPEYSNIIINVPDESGESLRRGIERLLTMESIEYSQMVEKINIFNQTHTWSYQINRFISWLNTNFH</sequence>
<dbReference type="RefSeq" id="WP_131776234.1">
    <property type="nucleotide sequence ID" value="NZ_BMOB01000003.1"/>
</dbReference>
<protein>
    <submittedName>
        <fullName evidence="2">Uncharacterized protein</fullName>
    </submittedName>
</protein>
<evidence type="ECO:0000313" key="2">
    <source>
        <dbReference type="EMBL" id="GGI82038.1"/>
    </source>
</evidence>
<reference evidence="2" key="2">
    <citation type="submission" date="2020-09" db="EMBL/GenBank/DDBJ databases">
        <authorList>
            <person name="Sun Q."/>
            <person name="Ohkuma M."/>
        </authorList>
    </citation>
    <scope>NUCLEOTIDE SEQUENCE</scope>
    <source>
        <strain evidence="2">JCM 13919</strain>
    </source>
</reference>
<name>A0A917JRL9_9GAMM</name>
<dbReference type="PANTHER" id="PTHR46401:SF2">
    <property type="entry name" value="GLYCOSYLTRANSFERASE WBBK-RELATED"/>
    <property type="match status" value="1"/>
</dbReference>
<organism evidence="2 3">
    <name type="scientific">Legionella impletisoli</name>
    <dbReference type="NCBI Taxonomy" id="343510"/>
    <lineage>
        <taxon>Bacteria</taxon>
        <taxon>Pseudomonadati</taxon>
        <taxon>Pseudomonadota</taxon>
        <taxon>Gammaproteobacteria</taxon>
        <taxon>Legionellales</taxon>
        <taxon>Legionellaceae</taxon>
        <taxon>Legionella</taxon>
    </lineage>
</organism>
<dbReference type="Pfam" id="PF13692">
    <property type="entry name" value="Glyco_trans_1_4"/>
    <property type="match status" value="1"/>
</dbReference>
<dbReference type="GO" id="GO:0016757">
    <property type="term" value="F:glycosyltransferase activity"/>
    <property type="evidence" value="ECO:0007669"/>
    <property type="project" value="TreeGrafter"/>
</dbReference>
<dbReference type="PANTHER" id="PTHR46401">
    <property type="entry name" value="GLYCOSYLTRANSFERASE WBBK-RELATED"/>
    <property type="match status" value="1"/>
</dbReference>
<dbReference type="Gene3D" id="3.40.50.2000">
    <property type="entry name" value="Glycogen Phosphorylase B"/>
    <property type="match status" value="1"/>
</dbReference>
<gene>
    <name evidence="2" type="ORF">GCM10007966_08280</name>
</gene>
<dbReference type="SUPFAM" id="SSF53756">
    <property type="entry name" value="UDP-Glycosyltransferase/glycogen phosphorylase"/>
    <property type="match status" value="1"/>
</dbReference>
<reference evidence="2" key="1">
    <citation type="journal article" date="2014" name="Int. J. Syst. Evol. Microbiol.">
        <title>Complete genome sequence of Corynebacterium casei LMG S-19264T (=DSM 44701T), isolated from a smear-ripened cheese.</title>
        <authorList>
            <consortium name="US DOE Joint Genome Institute (JGI-PGF)"/>
            <person name="Walter F."/>
            <person name="Albersmeier A."/>
            <person name="Kalinowski J."/>
            <person name="Ruckert C."/>
        </authorList>
    </citation>
    <scope>NUCLEOTIDE SEQUENCE</scope>
    <source>
        <strain evidence="2">JCM 13919</strain>
    </source>
</reference>
<dbReference type="Proteomes" id="UP000630149">
    <property type="component" value="Unassembled WGS sequence"/>
</dbReference>
<evidence type="ECO:0000256" key="1">
    <source>
        <dbReference type="ARBA" id="ARBA00022679"/>
    </source>
</evidence>
<accession>A0A917JRL9</accession>
<keyword evidence="1" id="KW-0808">Transferase</keyword>
<dbReference type="AlphaFoldDB" id="A0A917JRL9"/>